<dbReference type="InterPro" id="IPR004038">
    <property type="entry name" value="Ribosomal_eL8/eL30/eS12/Gad45"/>
</dbReference>
<evidence type="ECO:0000313" key="3">
    <source>
        <dbReference type="EMBL" id="MEK9502199.1"/>
    </source>
</evidence>
<evidence type="ECO:0000256" key="1">
    <source>
        <dbReference type="SAM" id="MobiDB-lite"/>
    </source>
</evidence>
<accession>A0ABU9EBT9</accession>
<feature type="compositionally biased region" description="Basic and acidic residues" evidence="1">
    <location>
        <begin position="84"/>
        <end position="95"/>
    </location>
</feature>
<dbReference type="Gene3D" id="3.30.1330.30">
    <property type="match status" value="1"/>
</dbReference>
<protein>
    <submittedName>
        <fullName evidence="3">Ribosomal L7Ae/L30e/S12e/Gadd45 family protein</fullName>
    </submittedName>
</protein>
<keyword evidence="4" id="KW-1185">Reference proteome</keyword>
<evidence type="ECO:0000259" key="2">
    <source>
        <dbReference type="Pfam" id="PF01248"/>
    </source>
</evidence>
<comment type="caution">
    <text evidence="3">The sequence shown here is derived from an EMBL/GenBank/DDBJ whole genome shotgun (WGS) entry which is preliminary data.</text>
</comment>
<gene>
    <name evidence="3" type="ORF">WI372_14495</name>
</gene>
<dbReference type="Proteomes" id="UP001484239">
    <property type="component" value="Unassembled WGS sequence"/>
</dbReference>
<reference evidence="3 4" key="1">
    <citation type="submission" date="2024-02" db="EMBL/GenBank/DDBJ databases">
        <title>A novel Gemmatimonadota bacterium.</title>
        <authorList>
            <person name="Du Z.-J."/>
            <person name="Ye Y.-Q."/>
        </authorList>
    </citation>
    <scope>NUCLEOTIDE SEQUENCE [LARGE SCALE GENOMIC DNA]</scope>
    <source>
        <strain evidence="3 4">DH-20</strain>
    </source>
</reference>
<dbReference type="InterPro" id="IPR029064">
    <property type="entry name" value="Ribosomal_eL30-like_sf"/>
</dbReference>
<feature type="region of interest" description="Disordered" evidence="1">
    <location>
        <begin position="79"/>
        <end position="102"/>
    </location>
</feature>
<evidence type="ECO:0000313" key="4">
    <source>
        <dbReference type="Proteomes" id="UP001484239"/>
    </source>
</evidence>
<dbReference type="SUPFAM" id="SSF55315">
    <property type="entry name" value="L30e-like"/>
    <property type="match status" value="1"/>
</dbReference>
<name>A0ABU9EBT9_9BACT</name>
<organism evidence="3 4">
    <name type="scientific">Gaopeijia maritima</name>
    <dbReference type="NCBI Taxonomy" id="3119007"/>
    <lineage>
        <taxon>Bacteria</taxon>
        <taxon>Pseudomonadati</taxon>
        <taxon>Gemmatimonadota</taxon>
        <taxon>Longimicrobiia</taxon>
        <taxon>Gaopeijiales</taxon>
        <taxon>Gaopeijiaceae</taxon>
        <taxon>Gaopeijia</taxon>
    </lineage>
</organism>
<proteinExistence type="predicted"/>
<dbReference type="Pfam" id="PF01248">
    <property type="entry name" value="Ribosomal_L7Ae"/>
    <property type="match status" value="1"/>
</dbReference>
<sequence>MFGTDAVRDAVRRGAVVLVLLARDGAPGQVGKLERLLSHGSTPLRRTGTRAELGAALGTPPVTAVGVTHEGLATRLLEELDAEADPRAGEPRATEDDATYAG</sequence>
<feature type="domain" description="Ribosomal protein eL8/eL30/eS12/Gadd45" evidence="2">
    <location>
        <begin position="2"/>
        <end position="73"/>
    </location>
</feature>
<dbReference type="EMBL" id="JBBHLI010000010">
    <property type="protein sequence ID" value="MEK9502199.1"/>
    <property type="molecule type" value="Genomic_DNA"/>
</dbReference>